<evidence type="ECO:0000313" key="7">
    <source>
        <dbReference type="EMBL" id="KEK16262.1"/>
    </source>
</evidence>
<dbReference type="GO" id="GO:0000725">
    <property type="term" value="P:recombinational repair"/>
    <property type="evidence" value="ECO:0007669"/>
    <property type="project" value="TreeGrafter"/>
</dbReference>
<keyword evidence="4 5" id="KW-0067">ATP-binding</keyword>
<name>A0A073JQU0_LIMRT</name>
<reference evidence="8" key="2">
    <citation type="journal article" date="2018" name="Genome Announc.">
        <title>Fifty-Six Draft Genome Sequences of 10 Lactobacillus Species from 22 Commercial Dietary Supplements.</title>
        <authorList>
            <person name="Gangiredla J."/>
            <person name="Barnaba T.J."/>
            <person name="Mammel M.K."/>
            <person name="Lacher D.W."/>
            <person name="Elkins C.A."/>
            <person name="Lampel K.A."/>
            <person name="Whitehouse C.A."/>
            <person name="Tartera C."/>
        </authorList>
    </citation>
    <scope>NUCLEOTIDE SEQUENCE</scope>
    <source>
        <strain evidence="8">DS12_10</strain>
    </source>
</reference>
<dbReference type="GO" id="GO:0005829">
    <property type="term" value="C:cytosol"/>
    <property type="evidence" value="ECO:0007669"/>
    <property type="project" value="TreeGrafter"/>
</dbReference>
<keyword evidence="2 5" id="KW-0378">Hydrolase</keyword>
<reference evidence="10" key="3">
    <citation type="submission" date="2018-04" db="EMBL/GenBank/DDBJ databases">
        <title>Draft Genome Sequences of 10 Lactobacillus Species from 22 Commercial Probiotic Products.</title>
        <authorList>
            <person name="Gangiredla J."/>
            <person name="Barnaba T.J."/>
            <person name="Mammel M.K."/>
            <person name="Lacher D.W."/>
            <person name="Elkins C.A."/>
            <person name="Lampel K.A."/>
            <person name="Whitehouse C.A."/>
            <person name="Tartera C."/>
        </authorList>
    </citation>
    <scope>NUCLEOTIDE SEQUENCE [LARGE SCALE GENOMIC DNA]</scope>
    <source>
        <strain evidence="10">DS12_10</strain>
    </source>
</reference>
<gene>
    <name evidence="8" type="ORF">DB325_07240</name>
    <name evidence="7" type="ORF">LR3_09345</name>
</gene>
<evidence type="ECO:0000313" key="8">
    <source>
        <dbReference type="EMBL" id="PTV03537.1"/>
    </source>
</evidence>
<dbReference type="Proteomes" id="UP000027731">
    <property type="component" value="Unassembled WGS sequence"/>
</dbReference>
<reference evidence="7 9" key="1">
    <citation type="submission" date="2014-06" db="EMBL/GenBank/DDBJ databases">
        <title>Genetic determinant of reutericyclin biosynthesis of Lactobacillus reuteri.</title>
        <authorList>
            <person name="Lin X."/>
            <person name="Duar R."/>
            <person name="Walter J."/>
            <person name="Gaenzle M."/>
        </authorList>
    </citation>
    <scope>NUCLEOTIDE SEQUENCE [LARGE SCALE GENOMIC DNA]</scope>
    <source>
        <strain evidence="7 9">LTH2584</strain>
    </source>
</reference>
<dbReference type="EMBL" id="JOSX01000009">
    <property type="protein sequence ID" value="KEK16262.1"/>
    <property type="molecule type" value="Genomic_DNA"/>
</dbReference>
<dbReference type="Pfam" id="PF00580">
    <property type="entry name" value="UvrD-helicase"/>
    <property type="match status" value="1"/>
</dbReference>
<dbReference type="Gene3D" id="3.40.50.300">
    <property type="entry name" value="P-loop containing nucleotide triphosphate hydrolases"/>
    <property type="match status" value="3"/>
</dbReference>
<dbReference type="RefSeq" id="WP_035168244.1">
    <property type="nucleotide sequence ID" value="NZ_QAZN01000013.1"/>
</dbReference>
<accession>A0A073JQU0</accession>
<dbReference type="InterPro" id="IPR048228">
    <property type="entry name" value="HelD_bacillota"/>
</dbReference>
<dbReference type="PANTHER" id="PTHR11070:SF17">
    <property type="entry name" value="DNA HELICASE IV"/>
    <property type="match status" value="1"/>
</dbReference>
<evidence type="ECO:0000256" key="3">
    <source>
        <dbReference type="ARBA" id="ARBA00022806"/>
    </source>
</evidence>
<dbReference type="InterPro" id="IPR027417">
    <property type="entry name" value="P-loop_NTPase"/>
</dbReference>
<organism evidence="7 9">
    <name type="scientific">Limosilactobacillus reuteri</name>
    <name type="common">Lactobacillus reuteri</name>
    <dbReference type="NCBI Taxonomy" id="1598"/>
    <lineage>
        <taxon>Bacteria</taxon>
        <taxon>Bacillati</taxon>
        <taxon>Bacillota</taxon>
        <taxon>Bacilli</taxon>
        <taxon>Lactobacillales</taxon>
        <taxon>Lactobacillaceae</taxon>
        <taxon>Limosilactobacillus</taxon>
    </lineage>
</organism>
<dbReference type="NCBIfam" id="NF041464">
    <property type="entry name" value="HelD_BACSU"/>
    <property type="match status" value="1"/>
</dbReference>
<sequence>MENHERETEQARVNNVEKQIDQQVAATTKAVEDAHRETRAVERNYSENASINRYEVDDIAESRSMIEQQRQLVSRAAESESILKHQLRTLKNLKGSPYFGRIDIQDPGEDKSETLYIGTSSLMNEDKTDFLIYDWRAPISGVYYNGTLGKVNYETPAGMQTTELKKKRQFTIKDGKITNMFDTNETVGDEVLQAALGKQNDQYMHNIVATIQKEQNDIIRDTRSDLLLVQGVAGSGKTSAILQRIAYLLYHSRTELNADQIVLFSPNNLFSHYISEVLPSLGERNMRQVTLEGFIRRRFEGLQVETLFDRYEERQKPENASHVVADFIESESFMTSIAHYVEKMTIDDLQFADIRFNGQVFFSADHVKDLYKELPLTMAPADKLVQLKNKLIRELQRRVKDEAKKDWVAKELDSLDLQQLHNLYGKKTIDDFRDEDEQYAYLSRRLAKRRLRVIADAIYNNYFLDFYNQYNKFLHQVEVPKTISQREWATMILAFQDEIEYHRLELMHAAPLMYLRDLISGTGQNRSFQYVFIDEMQDYSTAMLIYLKHAFPQAKFTVLGDSEQALFKPLQLPEELLNKLSEVLKAKRPNLIALRRSYRSTTEITNFAKALLPDGDKIISFTRHGKKPRLLVRYSDKESQQSLLDETLKLADEHETVAILTKNQEQAAVIYQLLRRQKVENIHLLDKDASELPKGILILPIYLAKGLEFDAVLAADVSAKNLANTDEVGMIYTMASRAMHELVLLSNGSVSDAINEKAGRLLTIEYQLPNKN</sequence>
<dbReference type="InterPro" id="IPR000212">
    <property type="entry name" value="DNA_helicase_UvrD/REP"/>
</dbReference>
<dbReference type="InterPro" id="IPR014016">
    <property type="entry name" value="UvrD-like_ATP-bd"/>
</dbReference>
<keyword evidence="1 5" id="KW-0547">Nucleotide-binding</keyword>
<dbReference type="GO" id="GO:0003677">
    <property type="term" value="F:DNA binding"/>
    <property type="evidence" value="ECO:0007669"/>
    <property type="project" value="InterPro"/>
</dbReference>
<proteinExistence type="predicted"/>
<evidence type="ECO:0000256" key="2">
    <source>
        <dbReference type="ARBA" id="ARBA00022801"/>
    </source>
</evidence>
<comment type="caution">
    <text evidence="7">The sequence shown here is derived from an EMBL/GenBank/DDBJ whole genome shotgun (WGS) entry which is preliminary data.</text>
</comment>
<dbReference type="GO" id="GO:0005524">
    <property type="term" value="F:ATP binding"/>
    <property type="evidence" value="ECO:0007669"/>
    <property type="project" value="UniProtKB-UniRule"/>
</dbReference>
<keyword evidence="3 5" id="KW-0347">Helicase</keyword>
<dbReference type="AlphaFoldDB" id="A0A073JQU0"/>
<protein>
    <submittedName>
        <fullName evidence="7">ATP-dependent DNA helicase</fullName>
    </submittedName>
</protein>
<evidence type="ECO:0000256" key="1">
    <source>
        <dbReference type="ARBA" id="ARBA00022741"/>
    </source>
</evidence>
<dbReference type="Proteomes" id="UP000244083">
    <property type="component" value="Unassembled WGS sequence"/>
</dbReference>
<dbReference type="PANTHER" id="PTHR11070">
    <property type="entry name" value="UVRD / RECB / PCRA DNA HELICASE FAMILY MEMBER"/>
    <property type="match status" value="1"/>
</dbReference>
<dbReference type="GO" id="GO:0043138">
    <property type="term" value="F:3'-5' DNA helicase activity"/>
    <property type="evidence" value="ECO:0007669"/>
    <property type="project" value="TreeGrafter"/>
</dbReference>
<dbReference type="GO" id="GO:0016787">
    <property type="term" value="F:hydrolase activity"/>
    <property type="evidence" value="ECO:0007669"/>
    <property type="project" value="UniProtKB-UniRule"/>
</dbReference>
<feature type="binding site" evidence="5">
    <location>
        <begin position="231"/>
        <end position="238"/>
    </location>
    <ligand>
        <name>ATP</name>
        <dbReference type="ChEBI" id="CHEBI:30616"/>
    </ligand>
</feature>
<dbReference type="EMBL" id="QAZN01000013">
    <property type="protein sequence ID" value="PTV03537.1"/>
    <property type="molecule type" value="Genomic_DNA"/>
</dbReference>
<evidence type="ECO:0000313" key="10">
    <source>
        <dbReference type="Proteomes" id="UP000244083"/>
    </source>
</evidence>
<evidence type="ECO:0000313" key="9">
    <source>
        <dbReference type="Proteomes" id="UP000027731"/>
    </source>
</evidence>
<dbReference type="SUPFAM" id="SSF52540">
    <property type="entry name" value="P-loop containing nucleoside triphosphate hydrolases"/>
    <property type="match status" value="1"/>
</dbReference>
<evidence type="ECO:0000259" key="6">
    <source>
        <dbReference type="PROSITE" id="PS51198"/>
    </source>
</evidence>
<dbReference type="PROSITE" id="PS51198">
    <property type="entry name" value="UVRD_HELICASE_ATP_BIND"/>
    <property type="match status" value="1"/>
</dbReference>
<dbReference type="InterPro" id="IPR027785">
    <property type="entry name" value="UvrD-like_helicase_C"/>
</dbReference>
<dbReference type="Pfam" id="PF13538">
    <property type="entry name" value="UvrD_C_2"/>
    <property type="match status" value="1"/>
</dbReference>
<evidence type="ECO:0000256" key="4">
    <source>
        <dbReference type="ARBA" id="ARBA00022840"/>
    </source>
</evidence>
<feature type="domain" description="UvrD-like helicase ATP-binding" evidence="6">
    <location>
        <begin position="210"/>
        <end position="601"/>
    </location>
</feature>
<evidence type="ECO:0000256" key="5">
    <source>
        <dbReference type="PROSITE-ProRule" id="PRU00560"/>
    </source>
</evidence>
<dbReference type="PATRIC" id="fig|1598.90.peg.414"/>